<evidence type="ECO:0000259" key="2">
    <source>
        <dbReference type="Pfam" id="PF09990"/>
    </source>
</evidence>
<dbReference type="STRING" id="1123377.GCA_000423885_00762"/>
<reference evidence="3 4" key="1">
    <citation type="submission" date="2019-04" db="EMBL/GenBank/DDBJ databases">
        <authorList>
            <person name="Grouzdev D.S."/>
            <person name="Nazina T.N."/>
        </authorList>
    </citation>
    <scope>NUCLEOTIDE SEQUENCE [LARGE SCALE GENOMIC DNA]</scope>
    <source>
        <strain evidence="3 4">SHC 3-19</strain>
    </source>
</reference>
<gene>
    <name evidence="3" type="ORF">E5S66_01205</name>
</gene>
<accession>A0A5R9PHZ5</accession>
<keyword evidence="4" id="KW-1185">Reference proteome</keyword>
<evidence type="ECO:0000313" key="3">
    <source>
        <dbReference type="EMBL" id="TLX22677.1"/>
    </source>
</evidence>
<protein>
    <submittedName>
        <fullName evidence="3">DUF2231 domain-containing protein</fullName>
    </submittedName>
</protein>
<feature type="domain" description="DUF2231" evidence="2">
    <location>
        <begin position="3"/>
        <end position="139"/>
    </location>
</feature>
<dbReference type="InterPro" id="IPR019251">
    <property type="entry name" value="DUF2231_TM"/>
</dbReference>
<dbReference type="Pfam" id="PF09990">
    <property type="entry name" value="DUF2231"/>
    <property type="match status" value="1"/>
</dbReference>
<dbReference type="AlphaFoldDB" id="A0A5R9PHZ5"/>
<dbReference type="EMBL" id="SROY01000001">
    <property type="protein sequence ID" value="TLX22677.1"/>
    <property type="molecule type" value="Genomic_DNA"/>
</dbReference>
<organism evidence="3 4">
    <name type="scientific">Thermomonas fusca</name>
    <dbReference type="NCBI Taxonomy" id="215690"/>
    <lineage>
        <taxon>Bacteria</taxon>
        <taxon>Pseudomonadati</taxon>
        <taxon>Pseudomonadota</taxon>
        <taxon>Gammaproteobacteria</taxon>
        <taxon>Lysobacterales</taxon>
        <taxon>Lysobacteraceae</taxon>
        <taxon>Thermomonas</taxon>
    </lineage>
</organism>
<dbReference type="RefSeq" id="WP_138346818.1">
    <property type="nucleotide sequence ID" value="NZ_SROY01000001.1"/>
</dbReference>
<keyword evidence="1" id="KW-0472">Membrane</keyword>
<keyword evidence="1" id="KW-0812">Transmembrane</keyword>
<evidence type="ECO:0000313" key="4">
    <source>
        <dbReference type="Proteomes" id="UP000308508"/>
    </source>
</evidence>
<keyword evidence="1" id="KW-1133">Transmembrane helix</keyword>
<sequence length="142" mass="14984">MNHPVHPAVVHFPVACWTLATLADGAGLFWAPPWLWQLAFVLTVLGCAFGLVAALAGFWELLKLPAEHPAGSTAHAHMGLALTSWCLYAGSALLRLHDRQPLPPDTWALALGGVGLLSLLATGWLGGKLVYGYGVGVTPREG</sequence>
<feature type="transmembrane region" description="Helical" evidence="1">
    <location>
        <begin position="12"/>
        <end position="31"/>
    </location>
</feature>
<feature type="transmembrane region" description="Helical" evidence="1">
    <location>
        <begin position="106"/>
        <end position="125"/>
    </location>
</feature>
<comment type="caution">
    <text evidence="3">The sequence shown here is derived from an EMBL/GenBank/DDBJ whole genome shotgun (WGS) entry which is preliminary data.</text>
</comment>
<name>A0A5R9PHZ5_9GAMM</name>
<evidence type="ECO:0000256" key="1">
    <source>
        <dbReference type="SAM" id="Phobius"/>
    </source>
</evidence>
<feature type="transmembrane region" description="Helical" evidence="1">
    <location>
        <begin position="38"/>
        <end position="62"/>
    </location>
</feature>
<dbReference type="Proteomes" id="UP000308508">
    <property type="component" value="Unassembled WGS sequence"/>
</dbReference>
<proteinExistence type="predicted"/>
<feature type="transmembrane region" description="Helical" evidence="1">
    <location>
        <begin position="74"/>
        <end position="94"/>
    </location>
</feature>